<proteinExistence type="predicted"/>
<evidence type="ECO:0000313" key="2">
    <source>
        <dbReference type="Proteomes" id="UP001339167"/>
    </source>
</evidence>
<organism evidence="1 2">
    <name type="scientific">Alkalimonas mucilaginosa</name>
    <dbReference type="NCBI Taxonomy" id="3057676"/>
    <lineage>
        <taxon>Bacteria</taxon>
        <taxon>Pseudomonadati</taxon>
        <taxon>Pseudomonadota</taxon>
        <taxon>Gammaproteobacteria</taxon>
        <taxon>Alkalimonas</taxon>
    </lineage>
</organism>
<accession>A0ABU7JI31</accession>
<protein>
    <submittedName>
        <fullName evidence="1">Uncharacterized protein</fullName>
    </submittedName>
</protein>
<reference evidence="1 2" key="1">
    <citation type="submission" date="2023-06" db="EMBL/GenBank/DDBJ databases">
        <title>Alkalimonas sp., MEB004 an alkaliphilic bacterium isolated from Lonar Lake, India.</title>
        <authorList>
            <person name="Joshi A."/>
            <person name="Thite S."/>
        </authorList>
    </citation>
    <scope>NUCLEOTIDE SEQUENCE [LARGE SCALE GENOMIC DNA]</scope>
    <source>
        <strain evidence="1 2">MEB004</strain>
    </source>
</reference>
<dbReference type="EMBL" id="JAUGZK010000010">
    <property type="protein sequence ID" value="MEE2025130.1"/>
    <property type="molecule type" value="Genomic_DNA"/>
</dbReference>
<gene>
    <name evidence="1" type="ORF">QWF21_12830</name>
</gene>
<keyword evidence="2" id="KW-1185">Reference proteome</keyword>
<comment type="caution">
    <text evidence="1">The sequence shown here is derived from an EMBL/GenBank/DDBJ whole genome shotgun (WGS) entry which is preliminary data.</text>
</comment>
<evidence type="ECO:0000313" key="1">
    <source>
        <dbReference type="EMBL" id="MEE2025130.1"/>
    </source>
</evidence>
<name>A0ABU7JI31_9GAMM</name>
<dbReference type="RefSeq" id="WP_330088452.1">
    <property type="nucleotide sequence ID" value="NZ_JAUGZK010000010.1"/>
</dbReference>
<dbReference type="Proteomes" id="UP001339167">
    <property type="component" value="Unassembled WGS sequence"/>
</dbReference>
<sequence>MLPLKYSVLALCIYASPFTIFASEFDLLSECLDRKSALEAVNVDVLTWKPIEESNHKLPVLKLWGLSIPIVANQSPDIGIFNDVLSKRLALLDFDNGKLQTIETDTFYSKKLNEEIAGTLVSEDDLFTILMESFAIRLSDLDCHAFQLRDMESENYLLHSRKLMLLLVKANYKPYKATGAIELPSGFIITLETGFEYHTMRGGVSTSVTVFTNDSDDLYSFINTLNQPAKREFTSHILDEIVAIWDDDSPATWMRLHVYLKSIDAPQTTLDLVSEVAEKLTIKQKEHARSSSY</sequence>